<comment type="caution">
    <text evidence="1">The sequence shown here is derived from an EMBL/GenBank/DDBJ whole genome shotgun (WGS) entry which is preliminary data.</text>
</comment>
<dbReference type="Proteomes" id="UP000335415">
    <property type="component" value="Unassembled WGS sequence"/>
</dbReference>
<sequence length="131" mass="14750">MSLIFCQNEIVGMLTIPIENERRALAVIDEQYEVIYANTAFNAHFGLDADKNKPLSLGDILPVNVRYAYQDFMKNSSLLSTRMVSDLFFAGLEKKQTRTLSFSKINVESRVLSLLILIHDPSDVPPLTLVS</sequence>
<keyword evidence="2" id="KW-1185">Reference proteome</keyword>
<protein>
    <submittedName>
        <fullName evidence="1">Transcriptional regulator</fullName>
    </submittedName>
</protein>
<name>A0A5J5FWF0_9GAMM</name>
<dbReference type="AlphaFoldDB" id="A0A5J5FWF0"/>
<evidence type="ECO:0000313" key="1">
    <source>
        <dbReference type="EMBL" id="KAA8998102.1"/>
    </source>
</evidence>
<gene>
    <name evidence="1" type="ORF">FJU30_16930</name>
</gene>
<dbReference type="OrthoDB" id="6421312at2"/>
<organism evidence="1 2">
    <name type="scientific">Affinibrenneria salicis</name>
    <dbReference type="NCBI Taxonomy" id="2590031"/>
    <lineage>
        <taxon>Bacteria</taxon>
        <taxon>Pseudomonadati</taxon>
        <taxon>Pseudomonadota</taxon>
        <taxon>Gammaproteobacteria</taxon>
        <taxon>Enterobacterales</taxon>
        <taxon>Pectobacteriaceae</taxon>
        <taxon>Affinibrenneria</taxon>
    </lineage>
</organism>
<proteinExistence type="predicted"/>
<evidence type="ECO:0000313" key="2">
    <source>
        <dbReference type="Proteomes" id="UP000335415"/>
    </source>
</evidence>
<accession>A0A5J5FWF0</accession>
<dbReference type="RefSeq" id="WP_150436162.1">
    <property type="nucleotide sequence ID" value="NZ_VYKJ01000009.1"/>
</dbReference>
<dbReference type="EMBL" id="VYKJ01000009">
    <property type="protein sequence ID" value="KAA8998102.1"/>
    <property type="molecule type" value="Genomic_DNA"/>
</dbReference>
<reference evidence="1 2" key="1">
    <citation type="submission" date="2019-09" db="EMBL/GenBank/DDBJ databases">
        <authorList>
            <person name="Li Y."/>
        </authorList>
    </citation>
    <scope>NUCLEOTIDE SEQUENCE [LARGE SCALE GENOMIC DNA]</scope>
    <source>
        <strain evidence="1 2">L3-3HA</strain>
    </source>
</reference>